<dbReference type="PANTHER" id="PTHR43046:SF2">
    <property type="entry name" value="8-OXO-DGTP DIPHOSPHATASE-RELATED"/>
    <property type="match status" value="1"/>
</dbReference>
<comment type="cofactor">
    <cofactor evidence="1">
        <name>Mg(2+)</name>
        <dbReference type="ChEBI" id="CHEBI:18420"/>
    </cofactor>
</comment>
<dbReference type="PANTHER" id="PTHR43046">
    <property type="entry name" value="GDP-MANNOSE MANNOSYL HYDROLASE"/>
    <property type="match status" value="1"/>
</dbReference>
<dbReference type="InterPro" id="IPR020084">
    <property type="entry name" value="NUDIX_hydrolase_CS"/>
</dbReference>
<feature type="domain" description="Nudix hydrolase" evidence="3">
    <location>
        <begin position="17"/>
        <end position="147"/>
    </location>
</feature>
<evidence type="ECO:0000313" key="5">
    <source>
        <dbReference type="Proteomes" id="UP000680206"/>
    </source>
</evidence>
<dbReference type="InterPro" id="IPR044548">
    <property type="entry name" value="AF0060_NTP-PPase_MazG-like"/>
</dbReference>
<dbReference type="Gene3D" id="3.90.79.10">
    <property type="entry name" value="Nucleoside Triphosphate Pyrophosphohydrolase"/>
    <property type="match status" value="2"/>
</dbReference>
<dbReference type="Proteomes" id="UP000680206">
    <property type="component" value="Unassembled WGS sequence"/>
</dbReference>
<proteinExistence type="predicted"/>
<reference evidence="4 5" key="1">
    <citation type="submission" date="2021-03" db="EMBL/GenBank/DDBJ databases">
        <title>Actinomadura violae sp. nov., isolated from lichen in Thailand.</title>
        <authorList>
            <person name="Kanchanasin P."/>
            <person name="Saeng-In P."/>
            <person name="Phongsopitanun W."/>
            <person name="Yuki M."/>
            <person name="Kudo T."/>
            <person name="Ohkuma M."/>
            <person name="Tanasupawat S."/>
        </authorList>
    </citation>
    <scope>NUCLEOTIDE SEQUENCE [LARGE SCALE GENOMIC DNA]</scope>
    <source>
        <strain evidence="4 5">LCR2-06</strain>
    </source>
</reference>
<dbReference type="CDD" id="cd11533">
    <property type="entry name" value="NTP-PPase_Af0060_like"/>
    <property type="match status" value="1"/>
</dbReference>
<dbReference type="SUPFAM" id="SSF101386">
    <property type="entry name" value="all-alpha NTP pyrophosphatases"/>
    <property type="match status" value="1"/>
</dbReference>
<evidence type="ECO:0000259" key="3">
    <source>
        <dbReference type="PROSITE" id="PS51462"/>
    </source>
</evidence>
<dbReference type="CDD" id="cd18882">
    <property type="entry name" value="NUDIX_Hydrolase"/>
    <property type="match status" value="1"/>
</dbReference>
<dbReference type="Pfam" id="PF00293">
    <property type="entry name" value="NUDIX"/>
    <property type="match status" value="2"/>
</dbReference>
<dbReference type="InterPro" id="IPR015797">
    <property type="entry name" value="NUDIX_hydrolase-like_dom_sf"/>
</dbReference>
<dbReference type="SUPFAM" id="SSF55811">
    <property type="entry name" value="Nudix"/>
    <property type="match status" value="2"/>
</dbReference>
<gene>
    <name evidence="4" type="ORF">J4709_12275</name>
</gene>
<organism evidence="4 5">
    <name type="scientific">Actinomadura violacea</name>
    <dbReference type="NCBI Taxonomy" id="2819934"/>
    <lineage>
        <taxon>Bacteria</taxon>
        <taxon>Bacillati</taxon>
        <taxon>Actinomycetota</taxon>
        <taxon>Actinomycetes</taxon>
        <taxon>Streptosporangiales</taxon>
        <taxon>Thermomonosporaceae</taxon>
        <taxon>Actinomadura</taxon>
    </lineage>
</organism>
<feature type="domain" description="Nudix hydrolase" evidence="3">
    <location>
        <begin position="291"/>
        <end position="425"/>
    </location>
</feature>
<dbReference type="EMBL" id="JAGEPF010000007">
    <property type="protein sequence ID" value="MBO2458343.1"/>
    <property type="molecule type" value="Genomic_DNA"/>
</dbReference>
<name>A0ABS3RP69_9ACTN</name>
<comment type="caution">
    <text evidence="4">The sequence shown here is derived from an EMBL/GenBank/DDBJ whole genome shotgun (WGS) entry which is preliminary data.</text>
</comment>
<sequence>MTSDDVVPAAPGAIAAAEPTRASALIFNDAGEYLLHLRDHIPGIWEPGAWSLLGGGREPGDRSLEDTVRRELREEAGLDLPVLERFGVVEAVGDASTVSVQVFAGLWNGDPAALVLTEGVMLHWFRPETMPRLTISPSTLDLVRSHAGAYGIRVPEARPDVQRAGRSASPVPRTTIESAEPCRGFWADTARIRSGYLAEVPTQTLVLKVAEEVGEVAEAYIGMTGGNPRKGVHKNTSDVLDELADVMLSAAVPMVDLAGGAAQAEAHMARRLGFVSARDVAAPPTGGGWHGSFIAPHVLLQRQDGWVLMLRRFQTGYADGLLCPPAGRIEPGEDVLAAAIREAGEEAGVRLRREDARFVHVMHRTAPTLPGPCHAVSDYWFRFDHWEGEPHAAEPDKASEALWIDPASPPDDVIGHCALALAAITHGEPFSVHGWT</sequence>
<keyword evidence="2" id="KW-0378">Hydrolase</keyword>
<protein>
    <submittedName>
        <fullName evidence="4">NUDIX domain-containing protein</fullName>
    </submittedName>
</protein>
<accession>A0ABS3RP69</accession>
<keyword evidence="5" id="KW-1185">Reference proteome</keyword>
<evidence type="ECO:0000256" key="1">
    <source>
        <dbReference type="ARBA" id="ARBA00001946"/>
    </source>
</evidence>
<dbReference type="Gene3D" id="1.10.287.1080">
    <property type="entry name" value="MazG-like"/>
    <property type="match status" value="1"/>
</dbReference>
<dbReference type="RefSeq" id="WP_208240303.1">
    <property type="nucleotide sequence ID" value="NZ_JAGEPF010000007.1"/>
</dbReference>
<dbReference type="PROSITE" id="PS00893">
    <property type="entry name" value="NUDIX_BOX"/>
    <property type="match status" value="1"/>
</dbReference>
<dbReference type="InterPro" id="IPR000086">
    <property type="entry name" value="NUDIX_hydrolase_dom"/>
</dbReference>
<evidence type="ECO:0000256" key="2">
    <source>
        <dbReference type="ARBA" id="ARBA00022801"/>
    </source>
</evidence>
<evidence type="ECO:0000313" key="4">
    <source>
        <dbReference type="EMBL" id="MBO2458343.1"/>
    </source>
</evidence>
<dbReference type="PROSITE" id="PS51462">
    <property type="entry name" value="NUDIX"/>
    <property type="match status" value="2"/>
</dbReference>